<dbReference type="CDD" id="cd17932">
    <property type="entry name" value="DEXQc_UvrD"/>
    <property type="match status" value="1"/>
</dbReference>
<comment type="caution">
    <text evidence="14">The sequence shown here is derived from an EMBL/GenBank/DDBJ whole genome shotgun (WGS) entry which is preliminary data.</text>
</comment>
<dbReference type="PANTHER" id="PTHR11070:SF2">
    <property type="entry name" value="ATP-DEPENDENT DNA HELICASE SRS2"/>
    <property type="match status" value="1"/>
</dbReference>
<evidence type="ECO:0000259" key="12">
    <source>
        <dbReference type="PROSITE" id="PS51198"/>
    </source>
</evidence>
<evidence type="ECO:0000256" key="4">
    <source>
        <dbReference type="ARBA" id="ARBA00022806"/>
    </source>
</evidence>
<evidence type="ECO:0000256" key="11">
    <source>
        <dbReference type="PROSITE-ProRule" id="PRU00560"/>
    </source>
</evidence>
<feature type="domain" description="UvrD-like helicase C-terminal" evidence="13">
    <location>
        <begin position="286"/>
        <end position="558"/>
    </location>
</feature>
<comment type="catalytic activity">
    <reaction evidence="10">
        <text>ATP + H2O = ADP + phosphate + H(+)</text>
        <dbReference type="Rhea" id="RHEA:13065"/>
        <dbReference type="ChEBI" id="CHEBI:15377"/>
        <dbReference type="ChEBI" id="CHEBI:15378"/>
        <dbReference type="ChEBI" id="CHEBI:30616"/>
        <dbReference type="ChEBI" id="CHEBI:43474"/>
        <dbReference type="ChEBI" id="CHEBI:456216"/>
        <dbReference type="EC" id="5.6.2.4"/>
    </reaction>
</comment>
<dbReference type="PATRIC" id="fig|1618344.3.peg.810"/>
<evidence type="ECO:0000256" key="7">
    <source>
        <dbReference type="ARBA" id="ARBA00023235"/>
    </source>
</evidence>
<keyword evidence="7" id="KW-0413">Isomerase</keyword>
<dbReference type="GO" id="GO:0009314">
    <property type="term" value="P:response to radiation"/>
    <property type="evidence" value="ECO:0007669"/>
    <property type="project" value="UniProtKB-ARBA"/>
</dbReference>
<dbReference type="GO" id="GO:0033202">
    <property type="term" value="C:DNA helicase complex"/>
    <property type="evidence" value="ECO:0007669"/>
    <property type="project" value="TreeGrafter"/>
</dbReference>
<dbReference type="GO" id="GO:0005524">
    <property type="term" value="F:ATP binding"/>
    <property type="evidence" value="ECO:0007669"/>
    <property type="project" value="UniProtKB-UniRule"/>
</dbReference>
<keyword evidence="5 11" id="KW-0067">ATP-binding</keyword>
<dbReference type="Gene3D" id="1.10.486.10">
    <property type="entry name" value="PCRA, domain 4"/>
    <property type="match status" value="1"/>
</dbReference>
<comment type="similarity">
    <text evidence="1">Belongs to the helicase family. UvrD subfamily.</text>
</comment>
<dbReference type="PROSITE" id="PS51198">
    <property type="entry name" value="UVRD_HELICASE_ATP_BIND"/>
    <property type="match status" value="1"/>
</dbReference>
<keyword evidence="4 11" id="KW-0347">Helicase</keyword>
<dbReference type="GO" id="GO:0000725">
    <property type="term" value="P:recombinational repair"/>
    <property type="evidence" value="ECO:0007669"/>
    <property type="project" value="TreeGrafter"/>
</dbReference>
<dbReference type="FunFam" id="1.10.486.10:FF:000003">
    <property type="entry name" value="ATP-dependent DNA helicase"/>
    <property type="match status" value="1"/>
</dbReference>
<dbReference type="Proteomes" id="UP000033869">
    <property type="component" value="Unassembled WGS sequence"/>
</dbReference>
<dbReference type="Pfam" id="PF13361">
    <property type="entry name" value="UvrD_C"/>
    <property type="match status" value="1"/>
</dbReference>
<gene>
    <name evidence="14" type="ORF">UU65_C0003G0151</name>
</gene>
<dbReference type="InterPro" id="IPR027417">
    <property type="entry name" value="P-loop_NTPase"/>
</dbReference>
<accession>A0A0G0YHT8</accession>
<dbReference type="SUPFAM" id="SSF52540">
    <property type="entry name" value="P-loop containing nucleoside triphosphate hydrolases"/>
    <property type="match status" value="1"/>
</dbReference>
<proteinExistence type="inferred from homology"/>
<evidence type="ECO:0000256" key="3">
    <source>
        <dbReference type="ARBA" id="ARBA00022801"/>
    </source>
</evidence>
<comment type="catalytic activity">
    <reaction evidence="8">
        <text>Couples ATP hydrolysis with the unwinding of duplex DNA by translocating in the 3'-5' direction.</text>
        <dbReference type="EC" id="5.6.2.4"/>
    </reaction>
</comment>
<reference evidence="14 15" key="1">
    <citation type="journal article" date="2015" name="Nature">
        <title>rRNA introns, odd ribosomes, and small enigmatic genomes across a large radiation of phyla.</title>
        <authorList>
            <person name="Brown C.T."/>
            <person name="Hug L.A."/>
            <person name="Thomas B.C."/>
            <person name="Sharon I."/>
            <person name="Castelle C.J."/>
            <person name="Singh A."/>
            <person name="Wilkins M.J."/>
            <person name="Williams K.H."/>
            <person name="Banfield J.F."/>
        </authorList>
    </citation>
    <scope>NUCLEOTIDE SEQUENCE [LARGE SCALE GENOMIC DNA]</scope>
</reference>
<dbReference type="CDD" id="cd18807">
    <property type="entry name" value="SF1_C_UvrD"/>
    <property type="match status" value="1"/>
</dbReference>
<dbReference type="AlphaFoldDB" id="A0A0G0YHT8"/>
<protein>
    <recommendedName>
        <fullName evidence="9">DNA 3'-5' helicase</fullName>
        <ecNumber evidence="9">5.6.2.4</ecNumber>
    </recommendedName>
</protein>
<organism evidence="14 15">
    <name type="scientific">candidate division CPR2 bacterium GW2011_GWC1_41_48</name>
    <dbReference type="NCBI Taxonomy" id="1618344"/>
    <lineage>
        <taxon>Bacteria</taxon>
        <taxon>Bacteria division CPR2</taxon>
    </lineage>
</organism>
<dbReference type="PANTHER" id="PTHR11070">
    <property type="entry name" value="UVRD / RECB / PCRA DNA HELICASE FAMILY MEMBER"/>
    <property type="match status" value="1"/>
</dbReference>
<evidence type="ECO:0000256" key="1">
    <source>
        <dbReference type="ARBA" id="ARBA00009922"/>
    </source>
</evidence>
<name>A0A0G0YHT8_UNCC2</name>
<dbReference type="GO" id="GO:0043138">
    <property type="term" value="F:3'-5' DNA helicase activity"/>
    <property type="evidence" value="ECO:0007669"/>
    <property type="project" value="UniProtKB-EC"/>
</dbReference>
<dbReference type="Pfam" id="PF00580">
    <property type="entry name" value="UvrD-helicase"/>
    <property type="match status" value="1"/>
</dbReference>
<evidence type="ECO:0000256" key="8">
    <source>
        <dbReference type="ARBA" id="ARBA00034617"/>
    </source>
</evidence>
<evidence type="ECO:0000313" key="14">
    <source>
        <dbReference type="EMBL" id="KKS09096.1"/>
    </source>
</evidence>
<dbReference type="InterPro" id="IPR014016">
    <property type="entry name" value="UvrD-like_ATP-bd"/>
</dbReference>
<evidence type="ECO:0000256" key="2">
    <source>
        <dbReference type="ARBA" id="ARBA00022741"/>
    </source>
</evidence>
<keyword evidence="3 11" id="KW-0378">Hydrolase</keyword>
<evidence type="ECO:0000256" key="10">
    <source>
        <dbReference type="ARBA" id="ARBA00048988"/>
    </source>
</evidence>
<dbReference type="GO" id="GO:0016887">
    <property type="term" value="F:ATP hydrolysis activity"/>
    <property type="evidence" value="ECO:0007669"/>
    <property type="project" value="RHEA"/>
</dbReference>
<dbReference type="PROSITE" id="PS51217">
    <property type="entry name" value="UVRD_HELICASE_CTER"/>
    <property type="match status" value="1"/>
</dbReference>
<feature type="binding site" evidence="11">
    <location>
        <begin position="27"/>
        <end position="34"/>
    </location>
    <ligand>
        <name>ATP</name>
        <dbReference type="ChEBI" id="CHEBI:30616"/>
    </ligand>
</feature>
<evidence type="ECO:0000256" key="5">
    <source>
        <dbReference type="ARBA" id="ARBA00022840"/>
    </source>
</evidence>
<dbReference type="GO" id="GO:0005829">
    <property type="term" value="C:cytosol"/>
    <property type="evidence" value="ECO:0007669"/>
    <property type="project" value="TreeGrafter"/>
</dbReference>
<dbReference type="EMBL" id="LCBL01000003">
    <property type="protein sequence ID" value="KKS09096.1"/>
    <property type="molecule type" value="Genomic_DNA"/>
</dbReference>
<sequence length="698" mass="79332">MSDILSTLNPEQKDAVLTTKGPVLILAGAGSGKTKALTHRIAYLVCEKQVSPFNILAVTFTNKAAKEMKTRIAALVGAKEEFPFAGTFHSICVKILRKDIELLGYKSRFLIYDEGDQMTVIKDSMKFLSIDNKQYNPRAILSSISSAKNEMVSAIDYESTAVGNFQDIVAKVYFEYDKRLKENGALDFDDLLLRTVELFGKFPEVLEKYQKQFEYILVDEYQDTNHVQYLFTKLLAKKHHNICAIGDDDQAIYSWRGANYRNILDFHKDYPEAKIIKLEQNYRSTKNILEAAHNVILKNDKRSDKELWTDNESGLPIIIYEAFNEKEEGQFIIAELGRLGRQGYAPKDVAVLYRTNAQSRSLEEQFLKFNMPYKIVGGVRFYERKEIKDILAYLRFVYSDNDWVSFRRVVNLPPRGIGAKSLDVLENFARKGNLTVKEAIKRAEEIGIQNKAQAALTDFSQFTEELAAVSQILGVPELIEKILRSSGYLEYLDDGTLEGEGRVENLREFISVAREFAQSDESLNLESFLEQVSLISDLDNYSEGVSAVTLMTMHSAKGLEFPIVFVVGMEEGIFPHSRSLLEQEEMEEERRLCYVAMTRARKRLYLAYASSRLLYGNITSNPPSRFIYDIPSSLTTDFSTTPVELKEPTFDYKSGDKVRHAKFGQGMVVSVHGEEIDVVFEGMGIKRLSSVFAPIEKV</sequence>
<evidence type="ECO:0000313" key="15">
    <source>
        <dbReference type="Proteomes" id="UP000033869"/>
    </source>
</evidence>
<dbReference type="Gene3D" id="3.40.50.300">
    <property type="entry name" value="P-loop containing nucleotide triphosphate hydrolases"/>
    <property type="match status" value="2"/>
</dbReference>
<evidence type="ECO:0000256" key="9">
    <source>
        <dbReference type="ARBA" id="ARBA00034808"/>
    </source>
</evidence>
<evidence type="ECO:0000259" key="13">
    <source>
        <dbReference type="PROSITE" id="PS51217"/>
    </source>
</evidence>
<dbReference type="Gene3D" id="1.10.10.160">
    <property type="match status" value="1"/>
</dbReference>
<dbReference type="InterPro" id="IPR000212">
    <property type="entry name" value="DNA_helicase_UvrD/REP"/>
</dbReference>
<keyword evidence="2 11" id="KW-0547">Nucleotide-binding</keyword>
<dbReference type="FunFam" id="1.10.10.160:FF:000001">
    <property type="entry name" value="ATP-dependent DNA helicase"/>
    <property type="match status" value="1"/>
</dbReference>
<dbReference type="InterPro" id="IPR013986">
    <property type="entry name" value="DExx_box_DNA_helicase_dom_sf"/>
</dbReference>
<evidence type="ECO:0000256" key="6">
    <source>
        <dbReference type="ARBA" id="ARBA00023125"/>
    </source>
</evidence>
<dbReference type="GO" id="GO:0003677">
    <property type="term" value="F:DNA binding"/>
    <property type="evidence" value="ECO:0007669"/>
    <property type="project" value="UniProtKB-KW"/>
</dbReference>
<dbReference type="Pfam" id="PF21196">
    <property type="entry name" value="PcrA_UvrD_tudor"/>
    <property type="match status" value="1"/>
</dbReference>
<dbReference type="EC" id="5.6.2.4" evidence="9"/>
<keyword evidence="6" id="KW-0238">DNA-binding</keyword>
<feature type="domain" description="UvrD-like helicase ATP-binding" evidence="12">
    <location>
        <begin position="6"/>
        <end position="285"/>
    </location>
</feature>
<dbReference type="InterPro" id="IPR014017">
    <property type="entry name" value="DNA_helicase_UvrD-like_C"/>
</dbReference>